<reference evidence="3" key="1">
    <citation type="submission" date="2025-08" db="UniProtKB">
        <authorList>
            <consortium name="RefSeq"/>
        </authorList>
    </citation>
    <scope>IDENTIFICATION</scope>
    <source>
        <strain evidence="3">Airmid</strain>
    </source>
</reference>
<keyword evidence="2" id="KW-1185">Reference proteome</keyword>
<dbReference type="PANTHER" id="PTHR28678">
    <property type="entry name" value="CODANIN-1"/>
    <property type="match status" value="1"/>
</dbReference>
<evidence type="ECO:0000259" key="1">
    <source>
        <dbReference type="Pfam" id="PF15296"/>
    </source>
</evidence>
<evidence type="ECO:0000313" key="3">
    <source>
        <dbReference type="RefSeq" id="XP_027199348.1"/>
    </source>
</evidence>
<dbReference type="InterPro" id="IPR040031">
    <property type="entry name" value="Codanin-1"/>
</dbReference>
<sequence length="782" mass="92587">MFRRQRDEFYRLFKRYNENSWSTIISTDKTIRSLFIVAIQNIFAMVRDVGNSFHLARLFVDQLLKSCNGQLYRDADSMKILNESLEQHRGIKINQDRLNKLQNRIIERKRQPENPLEPENLYSEYFRSNELFFRDFIYYSDSHSFNEQLRMILKSKLIEMTSCVHSTILAELCTPNDIKENLSNYLIKSDLLAKFAGFLSFYSLETRRKLDEESDAALFFKHQQTLRQINHSPLFDIETYLVNSMQTHSLLVSLPWFSFSMDCYANVFALLVLIYKYYLPNLENYRSKSTHVRIFLQLYLEKLFVNKKIDAFDRIRQLIRNNHQHPEDFPKKLFSKFVSDNQSSEVKNFFFLDFISPELLDSNLISYFFPWFSKSTLDILRHSSCRTEIRKITPTTLLHEKNSSSLFTKAALPKNEKAMNSLQIQIEECFFNLHTGSLRKCINFLNDRIQANCIKKIKKEIYPKANRKYFQNISPDDTNEIEIQKICDLIRDDCKNFIKKYSTNSIETMFPLLIAEDDLDQETIQFIIQQLCLPKIFRKCNEWIDTNVSNNLISNRHSHNADNLKDDLNKELPELESCLSKSRQILFDLTHEKLETFKHDYVIEILQQMTLMSSLNSFSTSNYQLFDAIILDLIMSIVTFAPSTFNDNILEIAINYWTTDHVTTHRRLICPKYLYMINLSKSPAASWSKWESFLQRMIRSSVYDFSTLEEDVMAVLKNEWPQPLLTRLASMLQSLVDFVEKNNLFRHSISFPSESHPINHPHVRTEIINWLAWICKNQNLEE</sequence>
<dbReference type="GO" id="GO:0006325">
    <property type="term" value="P:chromatin organization"/>
    <property type="evidence" value="ECO:0007669"/>
    <property type="project" value="TreeGrafter"/>
</dbReference>
<dbReference type="AlphaFoldDB" id="A0A6P6Y1H7"/>
<dbReference type="OrthoDB" id="20982at2759"/>
<dbReference type="RefSeq" id="XP_027199348.1">
    <property type="nucleotide sequence ID" value="XM_027343547.1"/>
</dbReference>
<evidence type="ECO:0000313" key="2">
    <source>
        <dbReference type="Proteomes" id="UP000515146"/>
    </source>
</evidence>
<dbReference type="Pfam" id="PF15296">
    <property type="entry name" value="Codanin-1_C"/>
    <property type="match status" value="1"/>
</dbReference>
<protein>
    <submittedName>
        <fullName evidence="3">Codanin-1-like</fullName>
    </submittedName>
</protein>
<name>A0A6P6Y1H7_DERPT</name>
<accession>A0A6P6Y1H7</accession>
<dbReference type="InterPro" id="IPR028171">
    <property type="entry name" value="Codanin-1_C"/>
</dbReference>
<gene>
    <name evidence="3" type="primary">LOC113793497</name>
</gene>
<dbReference type="GO" id="GO:0005634">
    <property type="term" value="C:nucleus"/>
    <property type="evidence" value="ECO:0007669"/>
    <property type="project" value="TreeGrafter"/>
</dbReference>
<dbReference type="InParanoid" id="A0A6P6Y1H7"/>
<feature type="domain" description="Codanin-1 C-terminal" evidence="1">
    <location>
        <begin position="358"/>
        <end position="471"/>
    </location>
</feature>
<organism evidence="2 3">
    <name type="scientific">Dermatophagoides pteronyssinus</name>
    <name type="common">European house dust mite</name>
    <dbReference type="NCBI Taxonomy" id="6956"/>
    <lineage>
        <taxon>Eukaryota</taxon>
        <taxon>Metazoa</taxon>
        <taxon>Ecdysozoa</taxon>
        <taxon>Arthropoda</taxon>
        <taxon>Chelicerata</taxon>
        <taxon>Arachnida</taxon>
        <taxon>Acari</taxon>
        <taxon>Acariformes</taxon>
        <taxon>Sarcoptiformes</taxon>
        <taxon>Astigmata</taxon>
        <taxon>Psoroptidia</taxon>
        <taxon>Analgoidea</taxon>
        <taxon>Pyroglyphidae</taxon>
        <taxon>Dermatophagoidinae</taxon>
        <taxon>Dermatophagoides</taxon>
    </lineage>
</organism>
<dbReference type="KEGG" id="dpte:113793497"/>
<dbReference type="Proteomes" id="UP000515146">
    <property type="component" value="Unplaced"/>
</dbReference>
<dbReference type="CTD" id="46719"/>
<dbReference type="PANTHER" id="PTHR28678:SF1">
    <property type="entry name" value="CODANIN-1"/>
    <property type="match status" value="1"/>
</dbReference>
<dbReference type="FunCoup" id="A0A6P6Y1H7">
    <property type="interactions" value="1420"/>
</dbReference>
<proteinExistence type="predicted"/>
<dbReference type="OMA" id="DHERITF"/>